<organism evidence="1 2">
    <name type="scientific">Rana grylio virus</name>
    <dbReference type="NCBI Taxonomy" id="380178"/>
    <lineage>
        <taxon>Viruses</taxon>
        <taxon>Varidnaviria</taxon>
        <taxon>Bamfordvirae</taxon>
        <taxon>Nucleocytoviricota</taxon>
        <taxon>Megaviricetes</taxon>
        <taxon>Pimascovirales</taxon>
        <taxon>Pimascovirales incertae sedis</taxon>
        <taxon>Iridoviridae</taxon>
        <taxon>Alphairidovirinae</taxon>
        <taxon>Ranavirus</taxon>
        <taxon>Ranavirus rana1</taxon>
        <taxon>Frog virus 3</taxon>
    </lineage>
</organism>
<dbReference type="EMBL" id="JQ654586">
    <property type="protein sequence ID" value="AFG73074.1"/>
    <property type="molecule type" value="Genomic_DNA"/>
</dbReference>
<accession>H9XFJ5</accession>
<dbReference type="Proteomes" id="UP000168991">
    <property type="component" value="Segment"/>
</dbReference>
<protein>
    <submittedName>
        <fullName evidence="1">Uncharacterized protein</fullName>
    </submittedName>
</protein>
<proteinExistence type="predicted"/>
<evidence type="ECO:0000313" key="1">
    <source>
        <dbReference type="EMBL" id="AFG73074.1"/>
    </source>
</evidence>
<sequence>MSLYLLLGLKILRYLKMVIVLRCHSAFLLSIKFLREKRRLKMYLGIMLGFGNNILR</sequence>
<name>H9XFJ5_FRG3V</name>
<gene>
    <name evidence="1" type="primary">ORF32R</name>
</gene>
<evidence type="ECO:0000313" key="2">
    <source>
        <dbReference type="Proteomes" id="UP000168991"/>
    </source>
</evidence>
<reference evidence="1 2" key="1">
    <citation type="journal article" date="2012" name="Arch. Virol.">
        <title>Sequencing and analysis of the complete genome of Rana grylio virus (RGV).</title>
        <authorList>
            <person name="Lei X.Y."/>
            <person name="Ou T."/>
            <person name="Zhu R.L."/>
            <person name="Zhang Q.Y."/>
        </authorList>
    </citation>
    <scope>NUCLEOTIDE SEQUENCE [LARGE SCALE GENOMIC DNA]</scope>
</reference>